<sequence length="292" mass="32453">MSFDHLLGVAKDAVLWTPEDRIDFINEDRWIGYSAAATILTEFDDLVEHPRNLRMPCRYVVGDPDNGKTMLLHQCIKRHPFREKEGDESHVAVLVFETPPVPDEGRLYSQILKALRVAHREDAPPEKLLAKVIERFSELGIRLLMADEFHNMLNGSASHQRQFLASLKSLINTLRVSFVAAGTEDITRALATDSQFITRFEKLALPTWGINKETRSLLSSIEKTLPLAEPSGLADDRDLALGIILGGKGKIGGIVKVAKKAAIAAIRGGKEKIAKDIVDKVVAELREREFAA</sequence>
<keyword evidence="2" id="KW-1185">Reference proteome</keyword>
<dbReference type="OrthoDB" id="14765at2"/>
<dbReference type="KEGG" id="shd:SUTH_00474"/>
<dbReference type="AlphaFoldDB" id="W0SEY0"/>
<dbReference type="Proteomes" id="UP000031637">
    <property type="component" value="Chromosome"/>
</dbReference>
<accession>W0SEY0</accession>
<dbReference type="InterPro" id="IPR008868">
    <property type="entry name" value="TniB"/>
</dbReference>
<dbReference type="HOGENOM" id="CLU_067529_2_0_4"/>
<reference evidence="1 2" key="1">
    <citation type="journal article" date="2014" name="Syst. Appl. Microbiol.">
        <title>Complete genomes of freshwater sulfur oxidizers Sulfuricella denitrificans skB26 and Sulfuritalea hydrogenivorans sk43H: genetic insights into the sulfur oxidation pathway of betaproteobacteria.</title>
        <authorList>
            <person name="Watanabe T."/>
            <person name="Kojima H."/>
            <person name="Fukui M."/>
        </authorList>
    </citation>
    <scope>NUCLEOTIDE SEQUENCE [LARGE SCALE GENOMIC DNA]</scope>
    <source>
        <strain evidence="1">DSM22779</strain>
    </source>
</reference>
<dbReference type="EMBL" id="AP012547">
    <property type="protein sequence ID" value="BAO28288.1"/>
    <property type="molecule type" value="Genomic_DNA"/>
</dbReference>
<dbReference type="Pfam" id="PF05621">
    <property type="entry name" value="TniB"/>
    <property type="match status" value="1"/>
</dbReference>
<evidence type="ECO:0000313" key="2">
    <source>
        <dbReference type="Proteomes" id="UP000031637"/>
    </source>
</evidence>
<dbReference type="InterPro" id="IPR027417">
    <property type="entry name" value="P-loop_NTPase"/>
</dbReference>
<dbReference type="RefSeq" id="WP_052473099.1">
    <property type="nucleotide sequence ID" value="NZ_AP012547.1"/>
</dbReference>
<proteinExistence type="predicted"/>
<protein>
    <submittedName>
        <fullName evidence="1">Urease subunit alpha</fullName>
    </submittedName>
</protein>
<dbReference type="STRING" id="1223802.SUTH_00474"/>
<evidence type="ECO:0000313" key="1">
    <source>
        <dbReference type="EMBL" id="BAO28288.1"/>
    </source>
</evidence>
<organism evidence="1 2">
    <name type="scientific">Sulfuritalea hydrogenivorans sk43H</name>
    <dbReference type="NCBI Taxonomy" id="1223802"/>
    <lineage>
        <taxon>Bacteria</taxon>
        <taxon>Pseudomonadati</taxon>
        <taxon>Pseudomonadota</taxon>
        <taxon>Betaproteobacteria</taxon>
        <taxon>Nitrosomonadales</taxon>
        <taxon>Sterolibacteriaceae</taxon>
        <taxon>Sulfuritalea</taxon>
    </lineage>
</organism>
<gene>
    <name evidence="1" type="ORF">SUTH_00474</name>
</gene>
<name>W0SEY0_9PROT</name>
<dbReference type="SUPFAM" id="SSF52540">
    <property type="entry name" value="P-loop containing nucleoside triphosphate hydrolases"/>
    <property type="match status" value="1"/>
</dbReference>
<dbReference type="Gene3D" id="3.40.50.300">
    <property type="entry name" value="P-loop containing nucleotide triphosphate hydrolases"/>
    <property type="match status" value="1"/>
</dbReference>